<protein>
    <submittedName>
        <fullName evidence="2">Uncharacterized protein</fullName>
    </submittedName>
</protein>
<keyword evidence="1" id="KW-0812">Transmembrane</keyword>
<keyword evidence="1" id="KW-0472">Membrane</keyword>
<dbReference type="GeneID" id="36402458"/>
<proteinExistence type="predicted"/>
<keyword evidence="3" id="KW-1185">Reference proteome</keyword>
<evidence type="ECO:0000313" key="2">
    <source>
        <dbReference type="EMBL" id="CEG49651.1"/>
    </source>
</evidence>
<evidence type="ECO:0000313" key="3">
    <source>
        <dbReference type="Proteomes" id="UP000054928"/>
    </source>
</evidence>
<accession>A0A0N7L8E5</accession>
<dbReference type="AlphaFoldDB" id="A0A0N7L8E5"/>
<dbReference type="EMBL" id="CCYD01003090">
    <property type="protein sequence ID" value="CEG49651.1"/>
    <property type="molecule type" value="Genomic_DNA"/>
</dbReference>
<dbReference type="Proteomes" id="UP000054928">
    <property type="component" value="Unassembled WGS sequence"/>
</dbReference>
<organism evidence="2 3">
    <name type="scientific">Plasmopara halstedii</name>
    <name type="common">Downy mildew of sunflower</name>
    <dbReference type="NCBI Taxonomy" id="4781"/>
    <lineage>
        <taxon>Eukaryota</taxon>
        <taxon>Sar</taxon>
        <taxon>Stramenopiles</taxon>
        <taxon>Oomycota</taxon>
        <taxon>Peronosporomycetes</taxon>
        <taxon>Peronosporales</taxon>
        <taxon>Peronosporaceae</taxon>
        <taxon>Plasmopara</taxon>
    </lineage>
</organism>
<name>A0A0N7L8E5_PLAHL</name>
<sequence>MLVKLFSFILTVPSLLAVFLIVQYFPVNSNASSLRLGAASNHHVIPPSSPVTLAKTTEWISVQRQRTVQDELSQVFTTTSVTGNSHKGRKGTGDSCIGSICGLSLFFSSIDK</sequence>
<keyword evidence="1" id="KW-1133">Transmembrane helix</keyword>
<evidence type="ECO:0000256" key="1">
    <source>
        <dbReference type="SAM" id="Phobius"/>
    </source>
</evidence>
<reference evidence="3" key="1">
    <citation type="submission" date="2014-09" db="EMBL/GenBank/DDBJ databases">
        <authorList>
            <person name="Sharma Rahul"/>
            <person name="Thines Marco"/>
        </authorList>
    </citation>
    <scope>NUCLEOTIDE SEQUENCE [LARGE SCALE GENOMIC DNA]</scope>
</reference>
<feature type="transmembrane region" description="Helical" evidence="1">
    <location>
        <begin position="6"/>
        <end position="25"/>
    </location>
</feature>
<dbReference type="RefSeq" id="XP_024586020.1">
    <property type="nucleotide sequence ID" value="XM_024720863.1"/>
</dbReference>
<dbReference type="OrthoDB" id="105180at2759"/>